<dbReference type="InterPro" id="IPR036890">
    <property type="entry name" value="HATPase_C_sf"/>
</dbReference>
<accession>C7Q8W7</accession>
<dbReference type="InterPro" id="IPR003594">
    <property type="entry name" value="HATPase_dom"/>
</dbReference>
<dbReference type="RefSeq" id="WP_012787580.1">
    <property type="nucleotide sequence ID" value="NC_013131.1"/>
</dbReference>
<dbReference type="PANTHER" id="PTHR45436:SF5">
    <property type="entry name" value="SENSOR HISTIDINE KINASE TRCS"/>
    <property type="match status" value="1"/>
</dbReference>
<evidence type="ECO:0000256" key="7">
    <source>
        <dbReference type="ARBA" id="ARBA00022777"/>
    </source>
</evidence>
<comment type="catalytic activity">
    <reaction evidence="1">
        <text>ATP + protein L-histidine = ADP + protein N-phospho-L-histidine.</text>
        <dbReference type="EC" id="2.7.13.3"/>
    </reaction>
</comment>
<dbReference type="OrthoDB" id="4349881at2"/>
<evidence type="ECO:0000313" key="13">
    <source>
        <dbReference type="EMBL" id="ACU72287.1"/>
    </source>
</evidence>
<evidence type="ECO:0000256" key="10">
    <source>
        <dbReference type="SAM" id="MobiDB-lite"/>
    </source>
</evidence>
<keyword evidence="5" id="KW-0808">Transferase</keyword>
<dbReference type="Pfam" id="PF00672">
    <property type="entry name" value="HAMP"/>
    <property type="match status" value="1"/>
</dbReference>
<dbReference type="GO" id="GO:0000160">
    <property type="term" value="P:phosphorelay signal transduction system"/>
    <property type="evidence" value="ECO:0007669"/>
    <property type="project" value="UniProtKB-KW"/>
</dbReference>
<feature type="domain" description="Histidine kinase" evidence="11">
    <location>
        <begin position="564"/>
        <end position="666"/>
    </location>
</feature>
<dbReference type="eggNOG" id="COG4251">
    <property type="taxonomic scope" value="Bacteria"/>
</dbReference>
<evidence type="ECO:0000313" key="14">
    <source>
        <dbReference type="Proteomes" id="UP000000851"/>
    </source>
</evidence>
<comment type="subcellular location">
    <subcellularLocation>
        <location evidence="2">Membrane</location>
    </subcellularLocation>
</comment>
<proteinExistence type="predicted"/>
<dbReference type="InterPro" id="IPR005467">
    <property type="entry name" value="His_kinase_dom"/>
</dbReference>
<dbReference type="GO" id="GO:0005886">
    <property type="term" value="C:plasma membrane"/>
    <property type="evidence" value="ECO:0007669"/>
    <property type="project" value="TreeGrafter"/>
</dbReference>
<dbReference type="InterPro" id="IPR003660">
    <property type="entry name" value="HAMP_dom"/>
</dbReference>
<organism evidence="13 14">
    <name type="scientific">Catenulispora acidiphila (strain DSM 44928 / JCM 14897 / NBRC 102108 / NRRL B-24433 / ID139908)</name>
    <dbReference type="NCBI Taxonomy" id="479433"/>
    <lineage>
        <taxon>Bacteria</taxon>
        <taxon>Bacillati</taxon>
        <taxon>Actinomycetota</taxon>
        <taxon>Actinomycetes</taxon>
        <taxon>Catenulisporales</taxon>
        <taxon>Catenulisporaceae</taxon>
        <taxon>Catenulispora</taxon>
    </lineage>
</organism>
<feature type="domain" description="HAMP" evidence="12">
    <location>
        <begin position="371"/>
        <end position="443"/>
    </location>
</feature>
<feature type="compositionally biased region" description="Low complexity" evidence="10">
    <location>
        <begin position="266"/>
        <end position="295"/>
    </location>
</feature>
<dbReference type="CDD" id="cd06225">
    <property type="entry name" value="HAMP"/>
    <property type="match status" value="1"/>
</dbReference>
<dbReference type="PROSITE" id="PS50109">
    <property type="entry name" value="HIS_KIN"/>
    <property type="match status" value="1"/>
</dbReference>
<dbReference type="InParanoid" id="C7Q8W7"/>
<name>C7Q8W7_CATAD</name>
<keyword evidence="8" id="KW-1133">Transmembrane helix</keyword>
<protein>
    <recommendedName>
        <fullName evidence="3">histidine kinase</fullName>
        <ecNumber evidence="3">2.7.13.3</ecNumber>
    </recommendedName>
</protein>
<dbReference type="Gene3D" id="6.10.340.10">
    <property type="match status" value="1"/>
</dbReference>
<evidence type="ECO:0000256" key="2">
    <source>
        <dbReference type="ARBA" id="ARBA00004370"/>
    </source>
</evidence>
<dbReference type="PROSITE" id="PS50885">
    <property type="entry name" value="HAMP"/>
    <property type="match status" value="1"/>
</dbReference>
<dbReference type="AlphaFoldDB" id="C7Q8W7"/>
<evidence type="ECO:0000256" key="9">
    <source>
        <dbReference type="ARBA" id="ARBA00023012"/>
    </source>
</evidence>
<dbReference type="STRING" id="479433.Caci_3381"/>
<keyword evidence="14" id="KW-1185">Reference proteome</keyword>
<evidence type="ECO:0000256" key="5">
    <source>
        <dbReference type="ARBA" id="ARBA00022679"/>
    </source>
</evidence>
<feature type="region of interest" description="Disordered" evidence="10">
    <location>
        <begin position="255"/>
        <end position="300"/>
    </location>
</feature>
<evidence type="ECO:0000256" key="1">
    <source>
        <dbReference type="ARBA" id="ARBA00000085"/>
    </source>
</evidence>
<keyword evidence="7 13" id="KW-0418">Kinase</keyword>
<dbReference type="KEGG" id="cai:Caci_3381"/>
<keyword evidence="6" id="KW-0812">Transmembrane</keyword>
<dbReference type="GO" id="GO:0004673">
    <property type="term" value="F:protein histidine kinase activity"/>
    <property type="evidence" value="ECO:0007669"/>
    <property type="project" value="UniProtKB-EC"/>
</dbReference>
<evidence type="ECO:0000256" key="8">
    <source>
        <dbReference type="ARBA" id="ARBA00022989"/>
    </source>
</evidence>
<dbReference type="InterPro" id="IPR013587">
    <property type="entry name" value="Nitrate/nitrite_sensing"/>
</dbReference>
<gene>
    <name evidence="13" type="ordered locus">Caci_3381</name>
</gene>
<evidence type="ECO:0000259" key="12">
    <source>
        <dbReference type="PROSITE" id="PS50885"/>
    </source>
</evidence>
<evidence type="ECO:0000256" key="6">
    <source>
        <dbReference type="ARBA" id="ARBA00022692"/>
    </source>
</evidence>
<keyword evidence="4" id="KW-0597">Phosphoprotein</keyword>
<evidence type="ECO:0000256" key="4">
    <source>
        <dbReference type="ARBA" id="ARBA00022553"/>
    </source>
</evidence>
<keyword evidence="9" id="KW-0902">Two-component regulatory system</keyword>
<evidence type="ECO:0000256" key="3">
    <source>
        <dbReference type="ARBA" id="ARBA00012438"/>
    </source>
</evidence>
<dbReference type="Pfam" id="PF08376">
    <property type="entry name" value="NIT"/>
    <property type="match status" value="1"/>
</dbReference>
<dbReference type="SMART" id="SM00387">
    <property type="entry name" value="HATPase_c"/>
    <property type="match status" value="1"/>
</dbReference>
<dbReference type="SUPFAM" id="SSF55874">
    <property type="entry name" value="ATPase domain of HSP90 chaperone/DNA topoisomerase II/histidine kinase"/>
    <property type="match status" value="1"/>
</dbReference>
<dbReference type="Gene3D" id="3.30.565.10">
    <property type="entry name" value="Histidine kinase-like ATPase, C-terminal domain"/>
    <property type="match status" value="1"/>
</dbReference>
<dbReference type="PANTHER" id="PTHR45436">
    <property type="entry name" value="SENSOR HISTIDINE KINASE YKOH"/>
    <property type="match status" value="1"/>
</dbReference>
<feature type="region of interest" description="Disordered" evidence="10">
    <location>
        <begin position="706"/>
        <end position="774"/>
    </location>
</feature>
<sequence length="799" mass="84429" precursor="true">MPRPRRGLLIRHKLHLLVVVPLVGLLLATAPLIADRVNRASQASDLAGLMKAADLIGALVQDVQQERLLSISYLASPDAAPNSLVVQEALVSGTAADLRRSLGSQLTPALAAALDGVDGADGIGALRGQVLQHAITPNRLNSAYDTVVGALIDAIGLIHPRDATVAGSADQDALDALFRADQYRGTAGAALLASVAAPAGAAGSLGAAGRAEQQEAVEVDRFKELATTDQAQLFRLAEFGTASALVNDLQGQIETAHGVPSGSGDQPTAQTAQPAQTLQSAQTTQSTQTGYSSTPADTQSAADRRALVDRLADAVTAQYGLRVLVEEKIAHDIASEAGHAAHTERVAAAGFGVAVEALLIVVIWLSVSIRRSISEPLRGLTEAATEVADLADSELRRVADVDDSGPRSPMPRLAAVRITSRDEVGTLAEAFNRVQATSARLLERQILSRRNVAVMYGSIGRRTLNLVRRQLALIDDLEAKEIDADRLDRLFRLDHAASRLRRSAHSLIVLSGTPYEDGAPGEPLSLYDAVRAAQSDIDDYRRVDSASAVEDLLRPRTAGDVVLVLAELMANAVAFSPPESRVEVSAYRVADDRCVRIVDHGVGMSADRIERENTRLVSRERLDLAPTDVLGLFVVGRLARRHGLSVRLCETPGGGVTAVVVIPDRLFVAAGSGQKAADGTGGTEREADRIRREVAEAIQRAMTAWSGEGVGRRAHHQDTDSPVVETNGVPPAWQPSRDPGTVPFPLARRVPGAHLTPRTGGTPHVPPPTPDPDAVRAEIEAFQAGAARADGMGTSVENR</sequence>
<dbReference type="HOGENOM" id="CLU_008825_0_0_11"/>
<reference evidence="13 14" key="1">
    <citation type="journal article" date="2009" name="Stand. Genomic Sci.">
        <title>Complete genome sequence of Catenulispora acidiphila type strain (ID 139908).</title>
        <authorList>
            <person name="Copeland A."/>
            <person name="Lapidus A."/>
            <person name="Glavina Del Rio T."/>
            <person name="Nolan M."/>
            <person name="Lucas S."/>
            <person name="Chen F."/>
            <person name="Tice H."/>
            <person name="Cheng J.F."/>
            <person name="Bruce D."/>
            <person name="Goodwin L."/>
            <person name="Pitluck S."/>
            <person name="Mikhailova N."/>
            <person name="Pati A."/>
            <person name="Ivanova N."/>
            <person name="Mavromatis K."/>
            <person name="Chen A."/>
            <person name="Palaniappan K."/>
            <person name="Chain P."/>
            <person name="Land M."/>
            <person name="Hauser L."/>
            <person name="Chang Y.J."/>
            <person name="Jeffries C.D."/>
            <person name="Chertkov O."/>
            <person name="Brettin T."/>
            <person name="Detter J.C."/>
            <person name="Han C."/>
            <person name="Ali Z."/>
            <person name="Tindall B.J."/>
            <person name="Goker M."/>
            <person name="Bristow J."/>
            <person name="Eisen J.A."/>
            <person name="Markowitz V."/>
            <person name="Hugenholtz P."/>
            <person name="Kyrpides N.C."/>
            <person name="Klenk H.P."/>
        </authorList>
    </citation>
    <scope>NUCLEOTIDE SEQUENCE [LARGE SCALE GENOMIC DNA]</scope>
    <source>
        <strain evidence="14">DSM 44928 / JCM 14897 / NBRC 102108 / NRRL B-24433 / ID139908</strain>
    </source>
</reference>
<dbReference type="Pfam" id="PF02518">
    <property type="entry name" value="HATPase_c"/>
    <property type="match status" value="1"/>
</dbReference>
<dbReference type="Proteomes" id="UP000000851">
    <property type="component" value="Chromosome"/>
</dbReference>
<dbReference type="EMBL" id="CP001700">
    <property type="protein sequence ID" value="ACU72287.1"/>
    <property type="molecule type" value="Genomic_DNA"/>
</dbReference>
<dbReference type="InterPro" id="IPR050428">
    <property type="entry name" value="TCS_sensor_his_kinase"/>
</dbReference>
<evidence type="ECO:0000259" key="11">
    <source>
        <dbReference type="PROSITE" id="PS50109"/>
    </source>
</evidence>
<dbReference type="EC" id="2.7.13.3" evidence="3"/>
<keyword evidence="8" id="KW-0472">Membrane</keyword>